<protein>
    <submittedName>
        <fullName evidence="2">Uncharacterized protein</fullName>
    </submittedName>
</protein>
<organism evidence="3">
    <name type="scientific">Caenorhabditis remanei</name>
    <name type="common">Caenorhabditis vulgaris</name>
    <dbReference type="NCBI Taxonomy" id="31234"/>
    <lineage>
        <taxon>Eukaryota</taxon>
        <taxon>Metazoa</taxon>
        <taxon>Ecdysozoa</taxon>
        <taxon>Nematoda</taxon>
        <taxon>Chromadorea</taxon>
        <taxon>Rhabditida</taxon>
        <taxon>Rhabditina</taxon>
        <taxon>Rhabditomorpha</taxon>
        <taxon>Rhabditoidea</taxon>
        <taxon>Rhabditidae</taxon>
        <taxon>Peloderinae</taxon>
        <taxon>Caenorhabditis</taxon>
    </lineage>
</organism>
<feature type="chain" id="PRO_5003176584" evidence="1">
    <location>
        <begin position="34"/>
        <end position="278"/>
    </location>
</feature>
<accession>E3NGV2</accession>
<gene>
    <name evidence="2" type="ORF">CRE_06156</name>
</gene>
<reference evidence="2" key="1">
    <citation type="submission" date="2007-07" db="EMBL/GenBank/DDBJ databases">
        <title>PCAP assembly of the Caenorhabditis remanei genome.</title>
        <authorList>
            <consortium name="The Caenorhabditis remanei Sequencing Consortium"/>
            <person name="Wilson R.K."/>
        </authorList>
    </citation>
    <scope>NUCLEOTIDE SEQUENCE [LARGE SCALE GENOMIC DNA]</scope>
    <source>
        <strain evidence="2">PB4641</strain>
    </source>
</reference>
<evidence type="ECO:0000313" key="2">
    <source>
        <dbReference type="EMBL" id="EFO97468.1"/>
    </source>
</evidence>
<dbReference type="GO" id="GO:0043025">
    <property type="term" value="C:neuronal cell body"/>
    <property type="evidence" value="ECO:0007669"/>
    <property type="project" value="TreeGrafter"/>
</dbReference>
<sequence>MSLLFSLSSSFCGNKMFLKLFILISSANYFAKASEPYVFPCYSCMSEVYENKWQSVYKKPVIYTDNCNNNITTHKSIPTIPCASICLTLTEEINGQTAYIRGCYDSILQNRFNSTITKWYRWMHRDFCRDYRWSVDVIIKFRTEKSTYNPGNGRTNPISKELWHFLKEIVRNMGFDETVGFEAAHKLSHTFIWGKNPQEFKLQNRKPSIWRCCSRRKLHWLNLRILRSPVIYTTEGRIPATYCESFGMNFGCHMAKGNCGFASYGKCPVNQRHTPGGI</sequence>
<evidence type="ECO:0000313" key="3">
    <source>
        <dbReference type="Proteomes" id="UP000008281"/>
    </source>
</evidence>
<feature type="signal peptide" evidence="1">
    <location>
        <begin position="1"/>
        <end position="33"/>
    </location>
</feature>
<dbReference type="Proteomes" id="UP000008281">
    <property type="component" value="Unassembled WGS sequence"/>
</dbReference>
<dbReference type="GO" id="GO:0030424">
    <property type="term" value="C:axon"/>
    <property type="evidence" value="ECO:0007669"/>
    <property type="project" value="TreeGrafter"/>
</dbReference>
<name>E3NGV2_CAERE</name>
<keyword evidence="3" id="KW-1185">Reference proteome</keyword>
<dbReference type="InParanoid" id="E3NGV2"/>
<dbReference type="STRING" id="31234.E3NGV2"/>
<dbReference type="GO" id="GO:0042048">
    <property type="term" value="P:olfactory behavior"/>
    <property type="evidence" value="ECO:0007669"/>
    <property type="project" value="TreeGrafter"/>
</dbReference>
<evidence type="ECO:0000256" key="1">
    <source>
        <dbReference type="SAM" id="SignalP"/>
    </source>
</evidence>
<dbReference type="InterPro" id="IPR010558">
    <property type="entry name" value="Ly-6-related"/>
</dbReference>
<dbReference type="Pfam" id="PF06579">
    <property type="entry name" value="Ly-6_related"/>
    <property type="match status" value="1"/>
</dbReference>
<dbReference type="EMBL" id="DS268660">
    <property type="protein sequence ID" value="EFO97468.1"/>
    <property type="molecule type" value="Genomic_DNA"/>
</dbReference>
<dbReference type="HOGENOM" id="CLU_1001983_0_0_1"/>
<proteinExistence type="predicted"/>
<dbReference type="AlphaFoldDB" id="E3NGV2"/>
<keyword evidence="1" id="KW-0732">Signal</keyword>
<dbReference type="GO" id="GO:1990834">
    <property type="term" value="P:response to odorant"/>
    <property type="evidence" value="ECO:0007669"/>
    <property type="project" value="TreeGrafter"/>
</dbReference>
<dbReference type="PANTHER" id="PTHR34722">
    <property type="entry name" value="HOMOLOG OF ODR-2 (TWO)-RELATED"/>
    <property type="match status" value="1"/>
</dbReference>